<reference evidence="13" key="1">
    <citation type="submission" date="2022-08" db="EMBL/GenBank/DDBJ databases">
        <title>Complete genome sequence of Mycoplasma molare type strain H 542.</title>
        <authorList>
            <person name="Spergser J."/>
        </authorList>
    </citation>
    <scope>NUCLEOTIDE SEQUENCE</scope>
    <source>
        <strain evidence="13">H 542</strain>
    </source>
</reference>
<dbReference type="Proteomes" id="UP001058364">
    <property type="component" value="Chromosome"/>
</dbReference>
<comment type="similarity">
    <text evidence="1 10">Belongs to the GatB/GatE family. GatB subfamily.</text>
</comment>
<dbReference type="PANTHER" id="PTHR11659">
    <property type="entry name" value="GLUTAMYL-TRNA GLN AMIDOTRANSFERASE SUBUNIT B MITOCHONDRIAL AND PROKARYOTIC PET112-RELATED"/>
    <property type="match status" value="1"/>
</dbReference>
<dbReference type="EC" id="6.3.5.-" evidence="10"/>
<organism evidence="13 14">
    <name type="scientific">Mesomycoplasma molare</name>
    <dbReference type="NCBI Taxonomy" id="171288"/>
    <lineage>
        <taxon>Bacteria</taxon>
        <taxon>Bacillati</taxon>
        <taxon>Mycoplasmatota</taxon>
        <taxon>Mycoplasmoidales</taxon>
        <taxon>Metamycoplasmataceae</taxon>
        <taxon>Mesomycoplasma</taxon>
    </lineage>
</organism>
<evidence type="ECO:0000259" key="12">
    <source>
        <dbReference type="SMART" id="SM00845"/>
    </source>
</evidence>
<evidence type="ECO:0000256" key="8">
    <source>
        <dbReference type="ARBA" id="ARBA00047380"/>
    </source>
</evidence>
<sequence>MSKYNVVIGIEIHLELNTQTKMFSPAKNSFHSSPNTNIDLIDLAYPGTLPLVNKESIIKAIKLAKALKMEIDNEIHFDRKNYFYPDLPKGFQITQQFRPIGKNGKISFKINDNDSEISIERIHLEEDTAKQIHTTDGTFLDYNRAGVPLIEIVSNPVISSGEQAAKYVENIAKISKYLNISDAKLEEGSLRADINISLNEKGKPFGTKVEIKNINSLSNIKKAIELEIKEQEQKLDNGEKILQQTKRFDDNLQQNIVMREKTGAIDYRYFPEPNIPVIKLEKDFIENIQLPKLHWEWEEELKSWKIKENYIEQLLNNIDWLLFFSKITFPDKEKVSKFFFSEIVPYIKEKGIEKLNIQINDIENILLLEQEGKISSKQSKELVSYKENENLSIEELIKKYNIIQIDNDSLIYEIIDKHILNNPELLNEYINRPERVMKFLLGQIMKETKGQANPQKANKMTLEYIENKIKGKNE</sequence>
<dbReference type="InterPro" id="IPR023168">
    <property type="entry name" value="GatB_Yqey_C_2"/>
</dbReference>
<dbReference type="NCBIfam" id="NF004012">
    <property type="entry name" value="PRK05477.1-2"/>
    <property type="match status" value="1"/>
</dbReference>
<evidence type="ECO:0000256" key="7">
    <source>
        <dbReference type="ARBA" id="ARBA00024799"/>
    </source>
</evidence>
<keyword evidence="6 10" id="KW-0648">Protein biosynthesis</keyword>
<feature type="coiled-coil region" evidence="11">
    <location>
        <begin position="214"/>
        <end position="241"/>
    </location>
</feature>
<dbReference type="InterPro" id="IPR018027">
    <property type="entry name" value="Asn/Gln_amidotransferase"/>
</dbReference>
<dbReference type="Pfam" id="PF02934">
    <property type="entry name" value="GatB_N"/>
    <property type="match status" value="1"/>
</dbReference>
<dbReference type="HAMAP" id="MF_00121">
    <property type="entry name" value="GatB"/>
    <property type="match status" value="1"/>
</dbReference>
<comment type="function">
    <text evidence="7 10">Allows the formation of correctly charged Asn-tRNA(Asn) or Gln-tRNA(Gln) through the transamidation of misacylated Asp-tRNA(Asn) or Glu-tRNA(Gln) in organisms which lack either or both of asparaginyl-tRNA or glutaminyl-tRNA synthetases. The reaction takes place in the presence of glutamine and ATP through an activated phospho-Asp-tRNA(Asn) or phospho-Glu-tRNA(Gln).</text>
</comment>
<dbReference type="SUPFAM" id="SSF55931">
    <property type="entry name" value="Glutamine synthetase/guanido kinase"/>
    <property type="match status" value="1"/>
</dbReference>
<dbReference type="RefSeq" id="WP_027123412.1">
    <property type="nucleotide sequence ID" value="NZ_CP103423.1"/>
</dbReference>
<dbReference type="Gene3D" id="1.10.10.410">
    <property type="match status" value="1"/>
</dbReference>
<dbReference type="InterPro" id="IPR014746">
    <property type="entry name" value="Gln_synth/guanido_kin_cat_dom"/>
</dbReference>
<dbReference type="Pfam" id="PF02637">
    <property type="entry name" value="GatB_Yqey"/>
    <property type="match status" value="1"/>
</dbReference>
<comment type="catalytic activity">
    <reaction evidence="9 10">
        <text>L-glutamyl-tRNA(Gln) + L-glutamine + ATP + H2O = L-glutaminyl-tRNA(Gln) + L-glutamate + ADP + phosphate + H(+)</text>
        <dbReference type="Rhea" id="RHEA:17521"/>
        <dbReference type="Rhea" id="RHEA-COMP:9681"/>
        <dbReference type="Rhea" id="RHEA-COMP:9684"/>
        <dbReference type="ChEBI" id="CHEBI:15377"/>
        <dbReference type="ChEBI" id="CHEBI:15378"/>
        <dbReference type="ChEBI" id="CHEBI:29985"/>
        <dbReference type="ChEBI" id="CHEBI:30616"/>
        <dbReference type="ChEBI" id="CHEBI:43474"/>
        <dbReference type="ChEBI" id="CHEBI:58359"/>
        <dbReference type="ChEBI" id="CHEBI:78520"/>
        <dbReference type="ChEBI" id="CHEBI:78521"/>
        <dbReference type="ChEBI" id="CHEBI:456216"/>
    </reaction>
</comment>
<proteinExistence type="inferred from homology"/>
<evidence type="ECO:0000256" key="1">
    <source>
        <dbReference type="ARBA" id="ARBA00005306"/>
    </source>
</evidence>
<protein>
    <recommendedName>
        <fullName evidence="10">Aspartyl/glutamyl-tRNA(Asn/Gln) amidotransferase subunit B</fullName>
        <shortName evidence="10">Asp/Glu-ADT subunit B</shortName>
        <ecNumber evidence="10">6.3.5.-</ecNumber>
    </recommendedName>
</protein>
<dbReference type="InterPro" id="IPR017958">
    <property type="entry name" value="Gln-tRNA_amidoTrfase_suB_CS"/>
</dbReference>
<evidence type="ECO:0000256" key="2">
    <source>
        <dbReference type="ARBA" id="ARBA00011123"/>
    </source>
</evidence>
<name>A0ABY5TUX1_9BACT</name>
<evidence type="ECO:0000256" key="4">
    <source>
        <dbReference type="ARBA" id="ARBA00022741"/>
    </source>
</evidence>
<dbReference type="InterPro" id="IPR017959">
    <property type="entry name" value="Asn/Gln-tRNA_amidoTrfase_suB/E"/>
</dbReference>
<evidence type="ECO:0000256" key="5">
    <source>
        <dbReference type="ARBA" id="ARBA00022840"/>
    </source>
</evidence>
<evidence type="ECO:0000313" key="14">
    <source>
        <dbReference type="Proteomes" id="UP001058364"/>
    </source>
</evidence>
<gene>
    <name evidence="10 13" type="primary">gatB</name>
    <name evidence="13" type="ORF">NX772_03570</name>
</gene>
<evidence type="ECO:0000256" key="11">
    <source>
        <dbReference type="SAM" id="Coils"/>
    </source>
</evidence>
<keyword evidence="11" id="KW-0175">Coiled coil</keyword>
<evidence type="ECO:0000256" key="3">
    <source>
        <dbReference type="ARBA" id="ARBA00022598"/>
    </source>
</evidence>
<keyword evidence="5 10" id="KW-0067">ATP-binding</keyword>
<feature type="domain" description="Asn/Gln amidotransferase" evidence="12">
    <location>
        <begin position="322"/>
        <end position="465"/>
    </location>
</feature>
<dbReference type="NCBIfam" id="TIGR00133">
    <property type="entry name" value="gatB"/>
    <property type="match status" value="1"/>
</dbReference>
<keyword evidence="4 10" id="KW-0547">Nucleotide-binding</keyword>
<accession>A0ABY5TUX1</accession>
<dbReference type="SUPFAM" id="SSF89095">
    <property type="entry name" value="GatB/YqeY motif"/>
    <property type="match status" value="1"/>
</dbReference>
<comment type="catalytic activity">
    <reaction evidence="8 10">
        <text>L-aspartyl-tRNA(Asn) + L-glutamine + ATP + H2O = L-asparaginyl-tRNA(Asn) + L-glutamate + ADP + phosphate + 2 H(+)</text>
        <dbReference type="Rhea" id="RHEA:14513"/>
        <dbReference type="Rhea" id="RHEA-COMP:9674"/>
        <dbReference type="Rhea" id="RHEA-COMP:9677"/>
        <dbReference type="ChEBI" id="CHEBI:15377"/>
        <dbReference type="ChEBI" id="CHEBI:15378"/>
        <dbReference type="ChEBI" id="CHEBI:29985"/>
        <dbReference type="ChEBI" id="CHEBI:30616"/>
        <dbReference type="ChEBI" id="CHEBI:43474"/>
        <dbReference type="ChEBI" id="CHEBI:58359"/>
        <dbReference type="ChEBI" id="CHEBI:78515"/>
        <dbReference type="ChEBI" id="CHEBI:78516"/>
        <dbReference type="ChEBI" id="CHEBI:456216"/>
    </reaction>
</comment>
<dbReference type="InterPro" id="IPR003789">
    <property type="entry name" value="Asn/Gln_tRNA_amidoTrase-B-like"/>
</dbReference>
<evidence type="ECO:0000256" key="9">
    <source>
        <dbReference type="ARBA" id="ARBA00047913"/>
    </source>
</evidence>
<evidence type="ECO:0000256" key="10">
    <source>
        <dbReference type="HAMAP-Rule" id="MF_00121"/>
    </source>
</evidence>
<evidence type="ECO:0000313" key="13">
    <source>
        <dbReference type="EMBL" id="UWD34139.1"/>
    </source>
</evidence>
<dbReference type="InterPro" id="IPR006075">
    <property type="entry name" value="Asn/Gln-tRNA_Trfase_suB/E_cat"/>
</dbReference>
<dbReference type="NCBIfam" id="NF004014">
    <property type="entry name" value="PRK05477.1-4"/>
    <property type="match status" value="1"/>
</dbReference>
<keyword evidence="3 10" id="KW-0436">Ligase</keyword>
<dbReference type="PROSITE" id="PS01234">
    <property type="entry name" value="GATB"/>
    <property type="match status" value="1"/>
</dbReference>
<keyword evidence="14" id="KW-1185">Reference proteome</keyword>
<dbReference type="EMBL" id="CP103423">
    <property type="protein sequence ID" value="UWD34139.1"/>
    <property type="molecule type" value="Genomic_DNA"/>
</dbReference>
<comment type="subunit">
    <text evidence="2 10">Heterotrimer of A, B and C subunits.</text>
</comment>
<evidence type="ECO:0000256" key="6">
    <source>
        <dbReference type="ARBA" id="ARBA00022917"/>
    </source>
</evidence>
<dbReference type="SMART" id="SM00845">
    <property type="entry name" value="GatB_Yqey"/>
    <property type="match status" value="1"/>
</dbReference>
<dbReference type="PANTHER" id="PTHR11659:SF0">
    <property type="entry name" value="GLUTAMYL-TRNA(GLN) AMIDOTRANSFERASE SUBUNIT B, MITOCHONDRIAL"/>
    <property type="match status" value="1"/>
</dbReference>
<dbReference type="InterPro" id="IPR004413">
    <property type="entry name" value="GatB"/>
</dbReference>